<reference evidence="7 8" key="1">
    <citation type="submission" date="2021-03" db="EMBL/GenBank/DDBJ databases">
        <authorList>
            <person name="Gilmore M.S."/>
            <person name="Schwartzman J."/>
            <person name="Van Tyne D."/>
            <person name="Martin M."/>
            <person name="Earl A.M."/>
            <person name="Manson A.L."/>
            <person name="Straub T."/>
            <person name="Salamzade R."/>
            <person name="Saavedra J."/>
            <person name="Lebreton F."/>
            <person name="Prichula J."/>
            <person name="Schaufler K."/>
            <person name="Gaca A."/>
            <person name="Sgardioli B."/>
            <person name="Wagenaar J."/>
            <person name="Strong T."/>
        </authorList>
    </citation>
    <scope>NUCLEOTIDE SEQUENCE [LARGE SCALE GENOMIC DNA]</scope>
    <source>
        <strain evidence="7 8">665A</strain>
    </source>
</reference>
<evidence type="ECO:0000256" key="5">
    <source>
        <dbReference type="ARBA" id="ARBA00023136"/>
    </source>
</evidence>
<feature type="transmembrane region" description="Helical" evidence="6">
    <location>
        <begin position="255"/>
        <end position="274"/>
    </location>
</feature>
<feature type="transmembrane region" description="Helical" evidence="6">
    <location>
        <begin position="154"/>
        <end position="177"/>
    </location>
</feature>
<proteinExistence type="inferred from homology"/>
<dbReference type="EMBL" id="JAFREL020000002">
    <property type="protein sequence ID" value="MEO1770836.1"/>
    <property type="molecule type" value="Genomic_DNA"/>
</dbReference>
<feature type="transmembrane region" description="Helical" evidence="6">
    <location>
        <begin position="80"/>
        <end position="102"/>
    </location>
</feature>
<comment type="caution">
    <text evidence="7">The sequence shown here is derived from an EMBL/GenBank/DDBJ whole genome shotgun (WGS) entry which is preliminary data.</text>
</comment>
<gene>
    <name evidence="6" type="primary">mprF</name>
    <name evidence="7" type="ORF">JZO67_002789</name>
</gene>
<name>A0ABV0EQD4_9ENTE</name>
<keyword evidence="3 6" id="KW-0812">Transmembrane</keyword>
<evidence type="ECO:0000313" key="8">
    <source>
        <dbReference type="Proteomes" id="UP000664357"/>
    </source>
</evidence>
<dbReference type="RefSeq" id="WP_207703324.1">
    <property type="nucleotide sequence ID" value="NZ_JAFREL020000002.1"/>
</dbReference>
<dbReference type="Pfam" id="PF03706">
    <property type="entry name" value="LPG_synthase_TM"/>
    <property type="match status" value="1"/>
</dbReference>
<dbReference type="PANTHER" id="PTHR37693:SF1">
    <property type="entry name" value="INTEGRAL MEMBRANE PROTEIN"/>
    <property type="match status" value="1"/>
</dbReference>
<comment type="subcellular location">
    <subcellularLocation>
        <location evidence="1 6">Cell membrane</location>
        <topology evidence="1 6">Multi-pass membrane protein</topology>
    </subcellularLocation>
</comment>
<feature type="transmembrane region" description="Helical" evidence="6">
    <location>
        <begin position="306"/>
        <end position="325"/>
    </location>
</feature>
<keyword evidence="8" id="KW-1185">Reference proteome</keyword>
<keyword evidence="6" id="KW-0443">Lipid metabolism</keyword>
<evidence type="ECO:0000256" key="3">
    <source>
        <dbReference type="ARBA" id="ARBA00022692"/>
    </source>
</evidence>
<reference evidence="7 8" key="2">
    <citation type="submission" date="2024-02" db="EMBL/GenBank/DDBJ databases">
        <title>The Genome Sequence of Enterococcus sp. DIV0159.</title>
        <authorList>
            <person name="Earl A."/>
            <person name="Manson A."/>
            <person name="Gilmore M."/>
            <person name="Sanders J."/>
            <person name="Shea T."/>
            <person name="Howe W."/>
            <person name="Livny J."/>
            <person name="Cuomo C."/>
            <person name="Neafsey D."/>
            <person name="Birren B."/>
        </authorList>
    </citation>
    <scope>NUCLEOTIDE SEQUENCE [LARGE SCALE GENOMIC DNA]</scope>
    <source>
        <strain evidence="7 8">665A</strain>
    </source>
</reference>
<dbReference type="Proteomes" id="UP000664357">
    <property type="component" value="Unassembled WGS sequence"/>
</dbReference>
<evidence type="ECO:0000256" key="6">
    <source>
        <dbReference type="RuleBase" id="RU363042"/>
    </source>
</evidence>
<keyword evidence="6" id="KW-0808">Transferase</keyword>
<comment type="catalytic activity">
    <reaction evidence="6">
        <text>L-lysyl-tRNA(Lys) + a 1,2-diacyl-sn-glycero-3-phospho-(1'-sn-glycerol) = a 1,2-diacyl-sn-glycero-3-phospho-1'-(3'-O-L-lysyl)-sn-glycerol + tRNA(Lys)</text>
        <dbReference type="Rhea" id="RHEA:10668"/>
        <dbReference type="Rhea" id="RHEA-COMP:9696"/>
        <dbReference type="Rhea" id="RHEA-COMP:9697"/>
        <dbReference type="ChEBI" id="CHEBI:64716"/>
        <dbReference type="ChEBI" id="CHEBI:75792"/>
        <dbReference type="ChEBI" id="CHEBI:78442"/>
        <dbReference type="ChEBI" id="CHEBI:78529"/>
        <dbReference type="EC" id="2.3.2.3"/>
    </reaction>
</comment>
<feature type="transmembrane region" description="Helical" evidence="6">
    <location>
        <begin position="9"/>
        <end position="28"/>
    </location>
</feature>
<protein>
    <recommendedName>
        <fullName evidence="6">Phosphatidylglycerol lysyltransferase</fullName>
        <ecNumber evidence="6">2.3.2.3</ecNumber>
    </recommendedName>
    <alternativeName>
        <fullName evidence="6">Lysylphosphatidylglycerol synthase</fullName>
    </alternativeName>
</protein>
<comment type="function">
    <text evidence="6">Catalyzes the transfer of a lysyl group from L-lysyl-tRNA(Lys) to membrane-bound phosphatidylglycerol (PG), which produces lysylphosphatidylglycerol (LPG), a major component of the bacterial membrane with a positive net charge. LPG synthesis contributes to bacterial virulence as it is involved in the resistance mechanism against cationic antimicrobial peptides (CAMP) produces by the host's immune system (defensins, cathelicidins) and by the competing microorganisms.</text>
</comment>
<dbReference type="InterPro" id="IPR022791">
    <property type="entry name" value="L-PG_synthase/AglD"/>
</dbReference>
<evidence type="ECO:0000256" key="2">
    <source>
        <dbReference type="ARBA" id="ARBA00022475"/>
    </source>
</evidence>
<dbReference type="EC" id="2.3.2.3" evidence="6"/>
<keyword evidence="4 6" id="KW-1133">Transmembrane helix</keyword>
<accession>A0ABV0EQD4</accession>
<organism evidence="7 8">
    <name type="scientific">Candidatus Enterococcus ferrettii</name>
    <dbReference type="NCBI Taxonomy" id="2815324"/>
    <lineage>
        <taxon>Bacteria</taxon>
        <taxon>Bacillati</taxon>
        <taxon>Bacillota</taxon>
        <taxon>Bacilli</taxon>
        <taxon>Lactobacillales</taxon>
        <taxon>Enterococcaceae</taxon>
        <taxon>Enterococcus</taxon>
    </lineage>
</organism>
<comment type="similarity">
    <text evidence="6">Belongs to the LPG synthase family.</text>
</comment>
<feature type="transmembrane region" description="Helical" evidence="6">
    <location>
        <begin position="122"/>
        <end position="142"/>
    </location>
</feature>
<feature type="transmembrane region" description="Helical" evidence="6">
    <location>
        <begin position="229"/>
        <end position="248"/>
    </location>
</feature>
<evidence type="ECO:0000256" key="4">
    <source>
        <dbReference type="ARBA" id="ARBA00022989"/>
    </source>
</evidence>
<keyword evidence="2" id="KW-1003">Cell membrane</keyword>
<dbReference type="PANTHER" id="PTHR37693">
    <property type="entry name" value="PHOSPHATIDYLGLYCEROL LYSYLTRANSFERASE"/>
    <property type="match status" value="1"/>
</dbReference>
<sequence length="349" mass="39142">MNLSVNRKLILNILLFLVVIGLIIFVIRDSLGEIFEELTTTSWPIVLGVTVLGVVSQLIEGYTIKNIASEYNPSFTIMDGFFGSAYATFYRVVTFGTGSIVAEVIYYRKKGLKLSQGTGVTALRMVTYKIAVMIWALVFLVLESDVLRQEVPNGIMLVLIGMSVTLAIVTVLLLFSLNVSAQVIFVKISNRIFKRQRWRDLVDKANLQFYSLRETIQTFIKNKHVVVKVFASNMAKLAVWYAIPYFILSQSYPNLSLSLSIALISFTITLGGVLPAPGGIGGLEFVYVLLFKHVVSNVDAVSSLLLYRYATYLMPFFIGMIYVLVTKQKEIKTEFEEAKENKKEADNQS</sequence>
<keyword evidence="6" id="KW-0046">Antibiotic resistance</keyword>
<evidence type="ECO:0000313" key="7">
    <source>
        <dbReference type="EMBL" id="MEO1770836.1"/>
    </source>
</evidence>
<evidence type="ECO:0000256" key="1">
    <source>
        <dbReference type="ARBA" id="ARBA00004651"/>
    </source>
</evidence>
<keyword evidence="5 6" id="KW-0472">Membrane</keyword>